<proteinExistence type="predicted"/>
<accession>A0A7J9HL89</accession>
<organism evidence="1 2">
    <name type="scientific">Gossypium harknessii</name>
    <dbReference type="NCBI Taxonomy" id="34285"/>
    <lineage>
        <taxon>Eukaryota</taxon>
        <taxon>Viridiplantae</taxon>
        <taxon>Streptophyta</taxon>
        <taxon>Embryophyta</taxon>
        <taxon>Tracheophyta</taxon>
        <taxon>Spermatophyta</taxon>
        <taxon>Magnoliopsida</taxon>
        <taxon>eudicotyledons</taxon>
        <taxon>Gunneridae</taxon>
        <taxon>Pentapetalae</taxon>
        <taxon>rosids</taxon>
        <taxon>malvids</taxon>
        <taxon>Malvales</taxon>
        <taxon>Malvaceae</taxon>
        <taxon>Malvoideae</taxon>
        <taxon>Gossypium</taxon>
    </lineage>
</organism>
<keyword evidence="2" id="KW-1185">Reference proteome</keyword>
<dbReference type="OrthoDB" id="1920930at2759"/>
<evidence type="ECO:0008006" key="3">
    <source>
        <dbReference type="Google" id="ProtNLM"/>
    </source>
</evidence>
<dbReference type="EMBL" id="JABFAD010000010">
    <property type="protein sequence ID" value="MBA0810408.1"/>
    <property type="molecule type" value="Genomic_DNA"/>
</dbReference>
<protein>
    <recommendedName>
        <fullName evidence="3">Retrotransposon Copia-like N-terminal domain-containing protein</fullName>
    </recommendedName>
</protein>
<dbReference type="AlphaFoldDB" id="A0A7J9HL89"/>
<reference evidence="1 2" key="1">
    <citation type="journal article" date="2019" name="Genome Biol. Evol.">
        <title>Insights into the evolution of the New World diploid cottons (Gossypium, subgenus Houzingenia) based on genome sequencing.</title>
        <authorList>
            <person name="Grover C.E."/>
            <person name="Arick M.A. 2nd"/>
            <person name="Thrash A."/>
            <person name="Conover J.L."/>
            <person name="Sanders W.S."/>
            <person name="Peterson D.G."/>
            <person name="Frelichowski J.E."/>
            <person name="Scheffler J.A."/>
            <person name="Scheffler B.E."/>
            <person name="Wendel J.F."/>
        </authorList>
    </citation>
    <scope>NUCLEOTIDE SEQUENCE [LARGE SCALE GENOMIC DNA]</scope>
    <source>
        <strain evidence="1">0</strain>
        <tissue evidence="1">Leaf</tissue>
    </source>
</reference>
<evidence type="ECO:0000313" key="2">
    <source>
        <dbReference type="Proteomes" id="UP000593560"/>
    </source>
</evidence>
<comment type="caution">
    <text evidence="1">The sequence shown here is derived from an EMBL/GenBank/DDBJ whole genome shotgun (WGS) entry which is preliminary data.</text>
</comment>
<gene>
    <name evidence="1" type="ORF">Gohar_002410</name>
</gene>
<sequence>MSHTSLISIIIENKLNGDNFGEWKQNLLIVIICEKHKVVLDETCPLEAQAKVRNHWKDSSSMMPSRIG</sequence>
<evidence type="ECO:0000313" key="1">
    <source>
        <dbReference type="EMBL" id="MBA0810408.1"/>
    </source>
</evidence>
<name>A0A7J9HL89_9ROSI</name>
<dbReference type="Proteomes" id="UP000593560">
    <property type="component" value="Unassembled WGS sequence"/>
</dbReference>